<evidence type="ECO:0000313" key="3">
    <source>
        <dbReference type="Proteomes" id="UP000007523"/>
    </source>
</evidence>
<dbReference type="EMBL" id="CP003235">
    <property type="protein sequence ID" value="AFC27798.1"/>
    <property type="molecule type" value="Genomic_DNA"/>
</dbReference>
<feature type="region of interest" description="Disordered" evidence="1">
    <location>
        <begin position="84"/>
        <end position="107"/>
    </location>
</feature>
<dbReference type="AlphaFoldDB" id="H6N952"/>
<reference evidence="2 3" key="1">
    <citation type="journal article" date="2012" name="J. Bacteriol.">
        <title>Complete Genome Sequence of Paenibacillus mucilaginosus 3016, a Bacterium Functional as Microbial Fertilizer.</title>
        <authorList>
            <person name="Ma M."/>
            <person name="Wang Z."/>
            <person name="Li L."/>
            <person name="Jiang X."/>
            <person name="Guan D."/>
            <person name="Cao F."/>
            <person name="Chen H."/>
            <person name="Wang X."/>
            <person name="Shen D."/>
            <person name="Du B."/>
            <person name="Li J."/>
        </authorList>
    </citation>
    <scope>NUCLEOTIDE SEQUENCE [LARGE SCALE GENOMIC DNA]</scope>
    <source>
        <strain evidence="2 3">3016</strain>
    </source>
</reference>
<evidence type="ECO:0000256" key="1">
    <source>
        <dbReference type="SAM" id="MobiDB-lite"/>
    </source>
</evidence>
<keyword evidence="3" id="KW-1185">Reference proteome</keyword>
<evidence type="ECO:0000313" key="2">
    <source>
        <dbReference type="EMBL" id="AFC27798.1"/>
    </source>
</evidence>
<dbReference type="RefSeq" id="WP_014368570.1">
    <property type="nucleotide sequence ID" value="NC_016935.1"/>
</dbReference>
<protein>
    <submittedName>
        <fullName evidence="2">Uncharacterized protein</fullName>
    </submittedName>
</protein>
<organism evidence="2 3">
    <name type="scientific">Paenibacillus mucilaginosus 3016</name>
    <dbReference type="NCBI Taxonomy" id="1116391"/>
    <lineage>
        <taxon>Bacteria</taxon>
        <taxon>Bacillati</taxon>
        <taxon>Bacillota</taxon>
        <taxon>Bacilli</taxon>
        <taxon>Bacillales</taxon>
        <taxon>Paenibacillaceae</taxon>
        <taxon>Paenibacillus</taxon>
    </lineage>
</organism>
<gene>
    <name evidence="2" type="ORF">PM3016_850</name>
</gene>
<dbReference type="KEGG" id="pmq:PM3016_850"/>
<dbReference type="STRING" id="1116391.PM3016_850"/>
<dbReference type="Proteomes" id="UP000007523">
    <property type="component" value="Chromosome"/>
</dbReference>
<dbReference type="HOGENOM" id="CLU_2233836_0_0_9"/>
<name>H6N952_9BACL</name>
<proteinExistence type="predicted"/>
<sequence>MTEVNQHQMPNRHVIDNVEKAIQVAKDAEMAVRHAQLESNPQKLRTALAQLETAQHALGNAQAQLKLNSRDREHHGQEFVQVQNELTQSEQSLDITSQNTELPKQVR</sequence>
<accession>H6N952</accession>